<dbReference type="AlphaFoldDB" id="A0A453JRQ8"/>
<evidence type="ECO:0000313" key="1">
    <source>
        <dbReference type="EnsemblPlants" id="AET5Gv20173200.1"/>
    </source>
</evidence>
<dbReference type="Gramene" id="AET5Gv20173200.1">
    <property type="protein sequence ID" value="AET5Gv20173200.1"/>
    <property type="gene ID" value="AET5Gv20173200"/>
</dbReference>
<evidence type="ECO:0000313" key="2">
    <source>
        <dbReference type="Proteomes" id="UP000015105"/>
    </source>
</evidence>
<dbReference type="Gene3D" id="3.50.50.60">
    <property type="entry name" value="FAD/NAD(P)-binding domain"/>
    <property type="match status" value="1"/>
</dbReference>
<proteinExistence type="predicted"/>
<reference evidence="1" key="3">
    <citation type="journal article" date="2017" name="Nature">
        <title>Genome sequence of the progenitor of the wheat D genome Aegilops tauschii.</title>
        <authorList>
            <person name="Luo M.C."/>
            <person name="Gu Y.Q."/>
            <person name="Puiu D."/>
            <person name="Wang H."/>
            <person name="Twardziok S.O."/>
            <person name="Deal K.R."/>
            <person name="Huo N."/>
            <person name="Zhu T."/>
            <person name="Wang L."/>
            <person name="Wang Y."/>
            <person name="McGuire P.E."/>
            <person name="Liu S."/>
            <person name="Long H."/>
            <person name="Ramasamy R.K."/>
            <person name="Rodriguez J.C."/>
            <person name="Van S.L."/>
            <person name="Yuan L."/>
            <person name="Wang Z."/>
            <person name="Xia Z."/>
            <person name="Xiao L."/>
            <person name="Anderson O.D."/>
            <person name="Ouyang S."/>
            <person name="Liang Y."/>
            <person name="Zimin A.V."/>
            <person name="Pertea G."/>
            <person name="Qi P."/>
            <person name="Bennetzen J.L."/>
            <person name="Dai X."/>
            <person name="Dawson M.W."/>
            <person name="Muller H.G."/>
            <person name="Kugler K."/>
            <person name="Rivarola-Duarte L."/>
            <person name="Spannagl M."/>
            <person name="Mayer K.F.X."/>
            <person name="Lu F.H."/>
            <person name="Bevan M.W."/>
            <person name="Leroy P."/>
            <person name="Li P."/>
            <person name="You F.M."/>
            <person name="Sun Q."/>
            <person name="Liu Z."/>
            <person name="Lyons E."/>
            <person name="Wicker T."/>
            <person name="Salzberg S.L."/>
            <person name="Devos K.M."/>
            <person name="Dvorak J."/>
        </authorList>
    </citation>
    <scope>NUCLEOTIDE SEQUENCE [LARGE SCALE GENOMIC DNA]</scope>
    <source>
        <strain evidence="1">cv. AL8/78</strain>
    </source>
</reference>
<dbReference type="GO" id="GO:0009535">
    <property type="term" value="C:chloroplast thylakoid membrane"/>
    <property type="evidence" value="ECO:0007669"/>
    <property type="project" value="TreeGrafter"/>
</dbReference>
<dbReference type="InterPro" id="IPR036188">
    <property type="entry name" value="FAD/NAD-bd_sf"/>
</dbReference>
<keyword evidence="2" id="KW-1185">Reference proteome</keyword>
<accession>A0A453JRQ8</accession>
<dbReference type="GO" id="GO:0045550">
    <property type="term" value="F:geranylgeranyl reductase activity"/>
    <property type="evidence" value="ECO:0007669"/>
    <property type="project" value="TreeGrafter"/>
</dbReference>
<reference evidence="2" key="2">
    <citation type="journal article" date="2017" name="Nat. Plants">
        <title>The Aegilops tauschii genome reveals multiple impacts of transposons.</title>
        <authorList>
            <person name="Zhao G."/>
            <person name="Zou C."/>
            <person name="Li K."/>
            <person name="Wang K."/>
            <person name="Li T."/>
            <person name="Gao L."/>
            <person name="Zhang X."/>
            <person name="Wang H."/>
            <person name="Yang Z."/>
            <person name="Liu X."/>
            <person name="Jiang W."/>
            <person name="Mao L."/>
            <person name="Kong X."/>
            <person name="Jiao Y."/>
            <person name="Jia J."/>
        </authorList>
    </citation>
    <scope>NUCLEOTIDE SEQUENCE [LARGE SCALE GENOMIC DNA]</scope>
    <source>
        <strain evidence="2">cv. AL8/78</strain>
    </source>
</reference>
<reference evidence="1" key="5">
    <citation type="journal article" date="2021" name="G3 (Bethesda)">
        <title>Aegilops tauschii genome assembly Aet v5.0 features greater sequence contiguity and improved annotation.</title>
        <authorList>
            <person name="Wang L."/>
            <person name="Zhu T."/>
            <person name="Rodriguez J.C."/>
            <person name="Deal K.R."/>
            <person name="Dubcovsky J."/>
            <person name="McGuire P.E."/>
            <person name="Lux T."/>
            <person name="Spannagl M."/>
            <person name="Mayer K.F.X."/>
            <person name="Baldrich P."/>
            <person name="Meyers B.C."/>
            <person name="Huo N."/>
            <person name="Gu Y.Q."/>
            <person name="Zhou H."/>
            <person name="Devos K.M."/>
            <person name="Bennetzen J.L."/>
            <person name="Unver T."/>
            <person name="Budak H."/>
            <person name="Gulick P.J."/>
            <person name="Galiba G."/>
            <person name="Kalapos B."/>
            <person name="Nelson D.R."/>
            <person name="Li P."/>
            <person name="You F.M."/>
            <person name="Luo M.C."/>
            <person name="Dvorak J."/>
        </authorList>
    </citation>
    <scope>NUCLEOTIDE SEQUENCE [LARGE SCALE GENOMIC DNA]</scope>
    <source>
        <strain evidence="1">cv. AL8/78</strain>
    </source>
</reference>
<protein>
    <recommendedName>
        <fullName evidence="3">FAD-binding domain-containing protein</fullName>
    </recommendedName>
</protein>
<dbReference type="InterPro" id="IPR050407">
    <property type="entry name" value="Geranylgeranyl_reductase"/>
</dbReference>
<dbReference type="Proteomes" id="UP000015105">
    <property type="component" value="Chromosome 5D"/>
</dbReference>
<organism evidence="1 2">
    <name type="scientific">Aegilops tauschii subsp. strangulata</name>
    <name type="common">Goatgrass</name>
    <dbReference type="NCBI Taxonomy" id="200361"/>
    <lineage>
        <taxon>Eukaryota</taxon>
        <taxon>Viridiplantae</taxon>
        <taxon>Streptophyta</taxon>
        <taxon>Embryophyta</taxon>
        <taxon>Tracheophyta</taxon>
        <taxon>Spermatophyta</taxon>
        <taxon>Magnoliopsida</taxon>
        <taxon>Liliopsida</taxon>
        <taxon>Poales</taxon>
        <taxon>Poaceae</taxon>
        <taxon>BOP clade</taxon>
        <taxon>Pooideae</taxon>
        <taxon>Triticodae</taxon>
        <taxon>Triticeae</taxon>
        <taxon>Triticinae</taxon>
        <taxon>Aegilops</taxon>
    </lineage>
</organism>
<reference evidence="2" key="1">
    <citation type="journal article" date="2014" name="Science">
        <title>Ancient hybridizations among the ancestral genomes of bread wheat.</title>
        <authorList>
            <consortium name="International Wheat Genome Sequencing Consortium,"/>
            <person name="Marcussen T."/>
            <person name="Sandve S.R."/>
            <person name="Heier L."/>
            <person name="Spannagl M."/>
            <person name="Pfeifer M."/>
            <person name="Jakobsen K.S."/>
            <person name="Wulff B.B."/>
            <person name="Steuernagel B."/>
            <person name="Mayer K.F."/>
            <person name="Olsen O.A."/>
        </authorList>
    </citation>
    <scope>NUCLEOTIDE SEQUENCE [LARGE SCALE GENOMIC DNA]</scope>
    <source>
        <strain evidence="2">cv. AL8/78</strain>
    </source>
</reference>
<dbReference type="EnsemblPlants" id="AET5Gv20173200.1">
    <property type="protein sequence ID" value="AET5Gv20173200.1"/>
    <property type="gene ID" value="AET5Gv20173200"/>
</dbReference>
<dbReference type="GO" id="GO:0015995">
    <property type="term" value="P:chlorophyll biosynthetic process"/>
    <property type="evidence" value="ECO:0007669"/>
    <property type="project" value="TreeGrafter"/>
</dbReference>
<reference evidence="1" key="4">
    <citation type="submission" date="2019-03" db="UniProtKB">
        <authorList>
            <consortium name="EnsemblPlants"/>
        </authorList>
    </citation>
    <scope>IDENTIFICATION</scope>
</reference>
<name>A0A453JRQ8_AEGTS</name>
<dbReference type="PANTHER" id="PTHR42685">
    <property type="entry name" value="GERANYLGERANYL DIPHOSPHATE REDUCTASE"/>
    <property type="match status" value="1"/>
</dbReference>
<dbReference type="STRING" id="200361.A0A453JRQ8"/>
<evidence type="ECO:0008006" key="3">
    <source>
        <dbReference type="Google" id="ProtNLM"/>
    </source>
</evidence>
<sequence>QPRPPSPMETNVQLCVGTGTIVAKPEIKKLQSSIQARTGPKIAGCRVIKVEAHQILEHLRPCHVALVGDAAGYVTRCSGEGIYFTAKSGQLCV</sequence>
<dbReference type="PANTHER" id="PTHR42685:SF13">
    <property type="entry name" value="GERANYLGERANYL DIPHOSPHATE REDUCTASE"/>
    <property type="match status" value="1"/>
</dbReference>